<dbReference type="Proteomes" id="UP000054097">
    <property type="component" value="Unassembled WGS sequence"/>
</dbReference>
<dbReference type="SMART" id="SM00360">
    <property type="entry name" value="RRM"/>
    <property type="match status" value="1"/>
</dbReference>
<feature type="region of interest" description="Disordered" evidence="2">
    <location>
        <begin position="202"/>
        <end position="314"/>
    </location>
</feature>
<dbReference type="PROSITE" id="PS51025">
    <property type="entry name" value="PWI"/>
    <property type="match status" value="1"/>
</dbReference>
<dbReference type="InterPro" id="IPR002483">
    <property type="entry name" value="PWI_dom"/>
</dbReference>
<dbReference type="PANTHER" id="PTHR18806">
    <property type="entry name" value="RBM25 PROTEIN"/>
    <property type="match status" value="1"/>
</dbReference>
<dbReference type="GO" id="GO:0003729">
    <property type="term" value="F:mRNA binding"/>
    <property type="evidence" value="ECO:0007669"/>
    <property type="project" value="TreeGrafter"/>
</dbReference>
<protein>
    <recommendedName>
        <fullName evidence="7">RRM domain-containing protein</fullName>
    </recommendedName>
</protein>
<gene>
    <name evidence="5" type="ORF">M408DRAFT_192736</name>
</gene>
<evidence type="ECO:0000259" key="4">
    <source>
        <dbReference type="PROSITE" id="PS51025"/>
    </source>
</evidence>
<dbReference type="InterPro" id="IPR000504">
    <property type="entry name" value="RRM_dom"/>
</dbReference>
<keyword evidence="1" id="KW-0694">RNA-binding</keyword>
<dbReference type="STRING" id="933852.A0A0C3B2H7"/>
<evidence type="ECO:0000256" key="2">
    <source>
        <dbReference type="SAM" id="MobiDB-lite"/>
    </source>
</evidence>
<dbReference type="AlphaFoldDB" id="A0A0C3B2H7"/>
<dbReference type="InterPro" id="IPR035979">
    <property type="entry name" value="RBD_domain_sf"/>
</dbReference>
<feature type="compositionally biased region" description="Polar residues" evidence="2">
    <location>
        <begin position="270"/>
        <end position="284"/>
    </location>
</feature>
<keyword evidence="6" id="KW-1185">Reference proteome</keyword>
<feature type="compositionally biased region" description="Basic and acidic residues" evidence="2">
    <location>
        <begin position="289"/>
        <end position="314"/>
    </location>
</feature>
<dbReference type="EMBL" id="KN824306">
    <property type="protein sequence ID" value="KIM26394.1"/>
    <property type="molecule type" value="Genomic_DNA"/>
</dbReference>
<evidence type="ECO:0000313" key="5">
    <source>
        <dbReference type="EMBL" id="KIM26394.1"/>
    </source>
</evidence>
<feature type="compositionally biased region" description="Low complexity" evidence="2">
    <location>
        <begin position="238"/>
        <end position="258"/>
    </location>
</feature>
<dbReference type="GO" id="GO:0005681">
    <property type="term" value="C:spliceosomal complex"/>
    <property type="evidence" value="ECO:0007669"/>
    <property type="project" value="TreeGrafter"/>
</dbReference>
<dbReference type="PANTHER" id="PTHR18806:SF4">
    <property type="entry name" value="RNA-BINDING PROTEIN 25"/>
    <property type="match status" value="1"/>
</dbReference>
<dbReference type="OrthoDB" id="6275295at2759"/>
<sequence length="615" mass="68878">MSRMGLGLRPTQPVYTNSPAAAAPAAQQSTLFVGSISAGITDAFLNALFSTCGPVRSFKRLLTPVGKPQGFGFVEFEQPDAMLRAIELLNGVELPAQEPGQPNKALLVRADEKTGNYLKAYESSRIKTDQDDISTETSRTIIAGLVEGLRSGQPLPDAEQLADQQNLVPAHLHDLQEADLPENQRGLVISEIELFRKRAVKKGGADKTAGVGPVNAAGGNTGFGPPSQPRERGWGQRQNSQSTNGTPSTPTGPATPLSRQAPHQQHSRNDSASSRGPDPQSYNQAPEFVRGEAGRKTDEDRDRDQRAKKTKADDQEFKIRERQWENGEYKRIKRFSHMAAIESAVQENEDRDRQDMKTRLEVWDDDESDELFYVDRVEWRRKRQRLLARELADDTHARNLARVEEERAQRESQLFMERQMEEMRATQEEQKRAGLLVDDAAPIKLSVHATKPVASGTAHNTVSAAESRVVFGQEDEEEMAVKKKRVPLVELDFIVDGEKAQEKLEALRTQVTKDKDALWKAKIRWEAISDSVMDRKLEPLIHRKIEEYLGEIDDDLVMFVIEHLKDRKGPAKLVEGLEPVLVDEAVPFVIAIWRQIVFESVAYGEALETKSLLVD</sequence>
<dbReference type="InterPro" id="IPR012677">
    <property type="entry name" value="Nucleotide-bd_a/b_plait_sf"/>
</dbReference>
<feature type="domain" description="PWI" evidence="4">
    <location>
        <begin position="516"/>
        <end position="615"/>
    </location>
</feature>
<dbReference type="Gene3D" id="1.20.1390.10">
    <property type="entry name" value="PWI domain"/>
    <property type="match status" value="1"/>
</dbReference>
<reference evidence="5 6" key="1">
    <citation type="submission" date="2014-04" db="EMBL/GenBank/DDBJ databases">
        <authorList>
            <consortium name="DOE Joint Genome Institute"/>
            <person name="Kuo A."/>
            <person name="Zuccaro A."/>
            <person name="Kohler A."/>
            <person name="Nagy L.G."/>
            <person name="Floudas D."/>
            <person name="Copeland A."/>
            <person name="Barry K.W."/>
            <person name="Cichocki N."/>
            <person name="Veneault-Fourrey C."/>
            <person name="LaButti K."/>
            <person name="Lindquist E.A."/>
            <person name="Lipzen A."/>
            <person name="Lundell T."/>
            <person name="Morin E."/>
            <person name="Murat C."/>
            <person name="Sun H."/>
            <person name="Tunlid A."/>
            <person name="Henrissat B."/>
            <person name="Grigoriev I.V."/>
            <person name="Hibbett D.S."/>
            <person name="Martin F."/>
            <person name="Nordberg H.P."/>
            <person name="Cantor M.N."/>
            <person name="Hua S.X."/>
        </authorList>
    </citation>
    <scope>NUCLEOTIDE SEQUENCE [LARGE SCALE GENOMIC DNA]</scope>
    <source>
        <strain evidence="5 6">MAFF 305830</strain>
    </source>
</reference>
<feature type="compositionally biased region" description="Low complexity" evidence="2">
    <location>
        <begin position="208"/>
        <end position="218"/>
    </location>
</feature>
<reference evidence="6" key="2">
    <citation type="submission" date="2015-01" db="EMBL/GenBank/DDBJ databases">
        <title>Evolutionary Origins and Diversification of the Mycorrhizal Mutualists.</title>
        <authorList>
            <consortium name="DOE Joint Genome Institute"/>
            <consortium name="Mycorrhizal Genomics Consortium"/>
            <person name="Kohler A."/>
            <person name="Kuo A."/>
            <person name="Nagy L.G."/>
            <person name="Floudas D."/>
            <person name="Copeland A."/>
            <person name="Barry K.W."/>
            <person name="Cichocki N."/>
            <person name="Veneault-Fourrey C."/>
            <person name="LaButti K."/>
            <person name="Lindquist E.A."/>
            <person name="Lipzen A."/>
            <person name="Lundell T."/>
            <person name="Morin E."/>
            <person name="Murat C."/>
            <person name="Riley R."/>
            <person name="Ohm R."/>
            <person name="Sun H."/>
            <person name="Tunlid A."/>
            <person name="Henrissat B."/>
            <person name="Grigoriev I.V."/>
            <person name="Hibbett D.S."/>
            <person name="Martin F."/>
        </authorList>
    </citation>
    <scope>NUCLEOTIDE SEQUENCE [LARGE SCALE GENOMIC DNA]</scope>
    <source>
        <strain evidence="6">MAFF 305830</strain>
    </source>
</reference>
<dbReference type="Gene3D" id="3.30.70.330">
    <property type="match status" value="1"/>
</dbReference>
<dbReference type="CDD" id="cd12446">
    <property type="entry name" value="RRM_RBM25"/>
    <property type="match status" value="1"/>
</dbReference>
<dbReference type="InterPro" id="IPR052768">
    <property type="entry name" value="RBM25"/>
</dbReference>
<evidence type="ECO:0008006" key="7">
    <source>
        <dbReference type="Google" id="ProtNLM"/>
    </source>
</evidence>
<organism evidence="5 6">
    <name type="scientific">Serendipita vermifera MAFF 305830</name>
    <dbReference type="NCBI Taxonomy" id="933852"/>
    <lineage>
        <taxon>Eukaryota</taxon>
        <taxon>Fungi</taxon>
        <taxon>Dikarya</taxon>
        <taxon>Basidiomycota</taxon>
        <taxon>Agaricomycotina</taxon>
        <taxon>Agaricomycetes</taxon>
        <taxon>Sebacinales</taxon>
        <taxon>Serendipitaceae</taxon>
        <taxon>Serendipita</taxon>
    </lineage>
</organism>
<evidence type="ECO:0000259" key="3">
    <source>
        <dbReference type="PROSITE" id="PS50102"/>
    </source>
</evidence>
<dbReference type="SMART" id="SM00311">
    <property type="entry name" value="PWI"/>
    <property type="match status" value="1"/>
</dbReference>
<dbReference type="HOGENOM" id="CLU_009938_1_1_1"/>
<accession>A0A0C3B2H7</accession>
<feature type="domain" description="RRM" evidence="3">
    <location>
        <begin position="29"/>
        <end position="113"/>
    </location>
</feature>
<proteinExistence type="predicted"/>
<dbReference type="Pfam" id="PF00076">
    <property type="entry name" value="RRM_1"/>
    <property type="match status" value="1"/>
</dbReference>
<dbReference type="InterPro" id="IPR034268">
    <property type="entry name" value="RBM25_RRM"/>
</dbReference>
<evidence type="ECO:0000313" key="6">
    <source>
        <dbReference type="Proteomes" id="UP000054097"/>
    </source>
</evidence>
<dbReference type="SUPFAM" id="SSF54928">
    <property type="entry name" value="RNA-binding domain, RBD"/>
    <property type="match status" value="1"/>
</dbReference>
<evidence type="ECO:0000256" key="1">
    <source>
        <dbReference type="PROSITE-ProRule" id="PRU00176"/>
    </source>
</evidence>
<name>A0A0C3B2H7_SERVB</name>
<dbReference type="PROSITE" id="PS50102">
    <property type="entry name" value="RRM"/>
    <property type="match status" value="1"/>
</dbReference>
<dbReference type="Pfam" id="PF01480">
    <property type="entry name" value="PWI"/>
    <property type="match status" value="1"/>
</dbReference>